<dbReference type="AlphaFoldDB" id="A0AAV9R2Z9"/>
<gene>
    <name evidence="2" type="ORF">CRENBAI_022490</name>
</gene>
<evidence type="ECO:0000313" key="2">
    <source>
        <dbReference type="EMBL" id="KAK5604163.1"/>
    </source>
</evidence>
<sequence>MAQYPGHKSWSIQVLLEGEAVSSCKVRFCVGLALILNPSFRHKSKNGHSRSSKIVCFSSPSITALVQIWVGGFPPRRRAGRRVDLSIWSLVISEPVIPAGRCYVLTSAYYKEATEPERRGREPGSRGEKSGETGWRSRTMLI</sequence>
<comment type="caution">
    <text evidence="2">The sequence shown here is derived from an EMBL/GenBank/DDBJ whole genome shotgun (WGS) entry which is preliminary data.</text>
</comment>
<organism evidence="2 3">
    <name type="scientific">Crenichthys baileyi</name>
    <name type="common">White River springfish</name>
    <dbReference type="NCBI Taxonomy" id="28760"/>
    <lineage>
        <taxon>Eukaryota</taxon>
        <taxon>Metazoa</taxon>
        <taxon>Chordata</taxon>
        <taxon>Craniata</taxon>
        <taxon>Vertebrata</taxon>
        <taxon>Euteleostomi</taxon>
        <taxon>Actinopterygii</taxon>
        <taxon>Neopterygii</taxon>
        <taxon>Teleostei</taxon>
        <taxon>Neoteleostei</taxon>
        <taxon>Acanthomorphata</taxon>
        <taxon>Ovalentaria</taxon>
        <taxon>Atherinomorphae</taxon>
        <taxon>Cyprinodontiformes</taxon>
        <taxon>Goodeidae</taxon>
        <taxon>Crenichthys</taxon>
    </lineage>
</organism>
<evidence type="ECO:0000313" key="3">
    <source>
        <dbReference type="Proteomes" id="UP001311232"/>
    </source>
</evidence>
<feature type="compositionally biased region" description="Basic and acidic residues" evidence="1">
    <location>
        <begin position="115"/>
        <end position="131"/>
    </location>
</feature>
<feature type="region of interest" description="Disordered" evidence="1">
    <location>
        <begin position="115"/>
        <end position="142"/>
    </location>
</feature>
<name>A0AAV9R2Z9_9TELE</name>
<proteinExistence type="predicted"/>
<dbReference type="EMBL" id="JAHHUM010002369">
    <property type="protein sequence ID" value="KAK5604163.1"/>
    <property type="molecule type" value="Genomic_DNA"/>
</dbReference>
<accession>A0AAV9R2Z9</accession>
<evidence type="ECO:0000256" key="1">
    <source>
        <dbReference type="SAM" id="MobiDB-lite"/>
    </source>
</evidence>
<reference evidence="2 3" key="1">
    <citation type="submission" date="2021-06" db="EMBL/GenBank/DDBJ databases">
        <authorList>
            <person name="Palmer J.M."/>
        </authorList>
    </citation>
    <scope>NUCLEOTIDE SEQUENCE [LARGE SCALE GENOMIC DNA]</scope>
    <source>
        <strain evidence="2 3">MEX-2019</strain>
        <tissue evidence="2">Muscle</tissue>
    </source>
</reference>
<protein>
    <submittedName>
        <fullName evidence="2">Uncharacterized protein</fullName>
    </submittedName>
</protein>
<keyword evidence="3" id="KW-1185">Reference proteome</keyword>
<dbReference type="Proteomes" id="UP001311232">
    <property type="component" value="Unassembled WGS sequence"/>
</dbReference>